<name>A0A0U1L777_9FIRM</name>
<feature type="transmembrane region" description="Helical" evidence="1">
    <location>
        <begin position="251"/>
        <end position="270"/>
    </location>
</feature>
<proteinExistence type="predicted"/>
<feature type="transmembrane region" description="Helical" evidence="1">
    <location>
        <begin position="282"/>
        <end position="299"/>
    </location>
</feature>
<feature type="transmembrane region" description="Helical" evidence="1">
    <location>
        <begin position="335"/>
        <end position="351"/>
    </location>
</feature>
<feature type="transmembrane region" description="Helical" evidence="1">
    <location>
        <begin position="305"/>
        <end position="323"/>
    </location>
</feature>
<evidence type="ECO:0000313" key="3">
    <source>
        <dbReference type="Proteomes" id="UP000049855"/>
    </source>
</evidence>
<dbReference type="EMBL" id="CTRP01000015">
    <property type="protein sequence ID" value="CQR74714.1"/>
    <property type="molecule type" value="Genomic_DNA"/>
</dbReference>
<protein>
    <submittedName>
        <fullName evidence="2">Capsular polysaccharide biosynthesis protein</fullName>
    </submittedName>
</protein>
<keyword evidence="1" id="KW-0812">Transmembrane</keyword>
<feature type="transmembrane region" description="Helical" evidence="1">
    <location>
        <begin position="108"/>
        <end position="126"/>
    </location>
</feature>
<feature type="transmembrane region" description="Helical" evidence="1">
    <location>
        <begin position="177"/>
        <end position="200"/>
    </location>
</feature>
<dbReference type="Proteomes" id="UP000049855">
    <property type="component" value="Unassembled WGS sequence"/>
</dbReference>
<evidence type="ECO:0000256" key="1">
    <source>
        <dbReference type="SAM" id="Phobius"/>
    </source>
</evidence>
<accession>A0A0U1L777</accession>
<keyword evidence="3" id="KW-1185">Reference proteome</keyword>
<sequence length="371" mass="42115">MTIIWITLAIAFLSGSFARRYNNPITTNGVTLSNPNKFFAFIAMAVLVLVSGLRNNIGDTGNYIYSFNNLVHNNIFNILEDFSSYRNDSGFDVFQSLIKSFISTDPQVFLFICALITNVCIIRVLYKYSPAFELSLFLYITTGAYFVTMNGIRQCLVAALLFLCIKLITDGKWLPFFIIVLVLSTIHSSAMIFIPVYFFVRLKPWSKVIGITLLASMIILLLFDSIGSFLLGILAGTQYGHYEKYILTEGAGANVVRVFVAAVPLVLAYLGKTNIEVNNNKLIGIVINFSVLNLVFYILAVQNWIFARLCIYFGLYSLLLLPWLIKKVFDDKKGTIIYGSSLILYVIYYYYEMESYLRYWGIGYISNYIGF</sequence>
<dbReference type="InterPro" id="IPR049458">
    <property type="entry name" value="EpsG-like"/>
</dbReference>
<dbReference type="AlphaFoldDB" id="A0A0U1L777"/>
<dbReference type="RefSeq" id="WP_021166540.1">
    <property type="nucleotide sequence ID" value="NZ_CTRP01000015.1"/>
</dbReference>
<reference evidence="3" key="1">
    <citation type="submission" date="2015-03" db="EMBL/GenBank/DDBJ databases">
        <authorList>
            <person name="Nijsse Bart"/>
        </authorList>
    </citation>
    <scope>NUCLEOTIDE SEQUENCE [LARGE SCALE GENOMIC DNA]</scope>
</reference>
<feature type="transmembrane region" description="Helical" evidence="1">
    <location>
        <begin position="38"/>
        <end position="57"/>
    </location>
</feature>
<feature type="transmembrane region" description="Helical" evidence="1">
    <location>
        <begin position="212"/>
        <end position="239"/>
    </location>
</feature>
<keyword evidence="1" id="KW-1133">Transmembrane helix</keyword>
<dbReference type="Pfam" id="PF14897">
    <property type="entry name" value="EpsG"/>
    <property type="match status" value="1"/>
</dbReference>
<organism evidence="2 3">
    <name type="scientific">Sporomusa ovata</name>
    <dbReference type="NCBI Taxonomy" id="2378"/>
    <lineage>
        <taxon>Bacteria</taxon>
        <taxon>Bacillati</taxon>
        <taxon>Bacillota</taxon>
        <taxon>Negativicutes</taxon>
        <taxon>Selenomonadales</taxon>
        <taxon>Sporomusaceae</taxon>
        <taxon>Sporomusa</taxon>
    </lineage>
</organism>
<keyword evidence="1" id="KW-0472">Membrane</keyword>
<gene>
    <name evidence="2" type="ORF">SpAn4DRAFT_4071</name>
</gene>
<evidence type="ECO:0000313" key="2">
    <source>
        <dbReference type="EMBL" id="CQR74714.1"/>
    </source>
</evidence>